<name>A0A1Y2IT60_TRAC3</name>
<feature type="transmembrane region" description="Helical" evidence="1">
    <location>
        <begin position="222"/>
        <end position="242"/>
    </location>
</feature>
<dbReference type="OrthoDB" id="2758283at2759"/>
<keyword evidence="1" id="KW-0812">Transmembrane</keyword>
<keyword evidence="3" id="KW-1185">Reference proteome</keyword>
<sequence>MSSESVASVAISGQSAYIAACFQLTATVSRYPALLLYWVGLTPVNSVSAKLYGIRLDSARSAMLESPKSGSRSVFRYAYICTCKTREVDYLPHARSWPTGAYWNIGAFGDLGFVKLSSPMHCTNDPPRPPPPLGIAPWKVPVLIWTTGLFVSRIPLMLSDIVVIIVTWKKTFRVIRIAQDLVQRPTLSFVMLESGILYFIILLVVNLLQLTFQFLHITTTESASFVSASVLICHFILSLRAVTEQQDAHASYTANAELTYPIFTSNADSSVQYPLTLLSSSTESENDCTGDI</sequence>
<evidence type="ECO:0000313" key="2">
    <source>
        <dbReference type="EMBL" id="OSD03863.1"/>
    </source>
</evidence>
<keyword evidence="1" id="KW-0472">Membrane</keyword>
<feature type="transmembrane region" description="Helical" evidence="1">
    <location>
        <begin position="189"/>
        <end position="210"/>
    </location>
</feature>
<protein>
    <submittedName>
        <fullName evidence="2">Uncharacterized protein</fullName>
    </submittedName>
</protein>
<accession>A0A1Y2IT60</accession>
<dbReference type="EMBL" id="KZ084099">
    <property type="protein sequence ID" value="OSD03863.1"/>
    <property type="molecule type" value="Genomic_DNA"/>
</dbReference>
<feature type="transmembrane region" description="Helical" evidence="1">
    <location>
        <begin position="142"/>
        <end position="168"/>
    </location>
</feature>
<dbReference type="AlphaFoldDB" id="A0A1Y2IT60"/>
<keyword evidence="1" id="KW-1133">Transmembrane helix</keyword>
<gene>
    <name evidence="2" type="ORF">PYCCODRAFT_1424511</name>
</gene>
<dbReference type="Proteomes" id="UP000193067">
    <property type="component" value="Unassembled WGS sequence"/>
</dbReference>
<reference evidence="2 3" key="1">
    <citation type="journal article" date="2015" name="Biotechnol. Biofuels">
        <title>Enhanced degradation of softwood versus hardwood by the white-rot fungus Pycnoporus coccineus.</title>
        <authorList>
            <person name="Couturier M."/>
            <person name="Navarro D."/>
            <person name="Chevret D."/>
            <person name="Henrissat B."/>
            <person name="Piumi F."/>
            <person name="Ruiz-Duenas F.J."/>
            <person name="Martinez A.T."/>
            <person name="Grigoriev I.V."/>
            <person name="Riley R."/>
            <person name="Lipzen A."/>
            <person name="Berrin J.G."/>
            <person name="Master E.R."/>
            <person name="Rosso M.N."/>
        </authorList>
    </citation>
    <scope>NUCLEOTIDE SEQUENCE [LARGE SCALE GENOMIC DNA]</scope>
    <source>
        <strain evidence="2 3">BRFM310</strain>
    </source>
</reference>
<evidence type="ECO:0000313" key="3">
    <source>
        <dbReference type="Proteomes" id="UP000193067"/>
    </source>
</evidence>
<evidence type="ECO:0000256" key="1">
    <source>
        <dbReference type="SAM" id="Phobius"/>
    </source>
</evidence>
<proteinExistence type="predicted"/>
<organism evidence="2 3">
    <name type="scientific">Trametes coccinea (strain BRFM310)</name>
    <name type="common">Pycnoporus coccineus</name>
    <dbReference type="NCBI Taxonomy" id="1353009"/>
    <lineage>
        <taxon>Eukaryota</taxon>
        <taxon>Fungi</taxon>
        <taxon>Dikarya</taxon>
        <taxon>Basidiomycota</taxon>
        <taxon>Agaricomycotina</taxon>
        <taxon>Agaricomycetes</taxon>
        <taxon>Polyporales</taxon>
        <taxon>Polyporaceae</taxon>
        <taxon>Trametes</taxon>
    </lineage>
</organism>